<dbReference type="EC" id="2.1.1.77" evidence="3"/>
<dbReference type="GO" id="GO:0005737">
    <property type="term" value="C:cytoplasm"/>
    <property type="evidence" value="ECO:0007669"/>
    <property type="project" value="UniProtKB-SubCell"/>
</dbReference>
<dbReference type="STRING" id="67386.AQI95_28795"/>
<dbReference type="CDD" id="cd02440">
    <property type="entry name" value="AdoMet_MTases"/>
    <property type="match status" value="1"/>
</dbReference>
<sequence length="394" mass="42443">MVARLEADQPLVPVVREVLLALRLDVLIPRAYVRQVPDGVEPGVWKLLDGAHPEDREEWIKVLYSGDSVRVQHDGERLDGQRRGVVTGGRITSMSSVLSMTAAFLGELQPQRGQSFLDLGSGPGVTGAAACLICGPERVTLVDRDPHLVEAVLERLAPLGFRPRAVTGDGYAGAPAFGPYDRVLSGFAVEAVPPHWLDQLADGGRLLTTITTRSPSWPGRAVVEKTARGRVEATLRGVRSGHRPAHGLEWLTVLAHRERIAAEPGSRRHTSLAPPDESAYGLWLALDHLAPGLVRDYRAEHLTLVAPDEDSWVVVRPAADGSWMAESVGERPVWAEVEEVHARWLAAGEPTSYRLEVAADGSQHVTSATGPAPLEWALSAPAAPGIPAPAQERS</sequence>
<comment type="similarity">
    <text evidence="2">Belongs to the methyltransferase superfamily. L-isoaspartyl/D-aspartyl protein methyltransferase family.</text>
</comment>
<evidence type="ECO:0000256" key="9">
    <source>
        <dbReference type="ARBA" id="ARBA00030757"/>
    </source>
</evidence>
<comment type="subcellular location">
    <subcellularLocation>
        <location evidence="1">Cytoplasm</location>
    </subcellularLocation>
</comment>
<comment type="caution">
    <text evidence="12">The sequence shown here is derived from an EMBL/GenBank/DDBJ whole genome shotgun (WGS) entry which is preliminary data.</text>
</comment>
<accession>A0A117Q0F0</accession>
<keyword evidence="13" id="KW-1185">Reference proteome</keyword>
<dbReference type="InterPro" id="IPR000682">
    <property type="entry name" value="PCMT"/>
</dbReference>
<dbReference type="PANTHER" id="PTHR11579">
    <property type="entry name" value="PROTEIN-L-ISOASPARTATE O-METHYLTRANSFERASE"/>
    <property type="match status" value="1"/>
</dbReference>
<dbReference type="AlphaFoldDB" id="A0A117Q0F0"/>
<dbReference type="GO" id="GO:0032259">
    <property type="term" value="P:methylation"/>
    <property type="evidence" value="ECO:0007669"/>
    <property type="project" value="UniProtKB-KW"/>
</dbReference>
<proteinExistence type="inferred from homology"/>
<name>A0A117Q0F0_9ACTN</name>
<dbReference type="EMBL" id="LMWN01000040">
    <property type="protein sequence ID" value="KUN02081.1"/>
    <property type="molecule type" value="Genomic_DNA"/>
</dbReference>
<dbReference type="InterPro" id="IPR029063">
    <property type="entry name" value="SAM-dependent_MTases_sf"/>
</dbReference>
<dbReference type="Pfam" id="PF01135">
    <property type="entry name" value="PCMT"/>
    <property type="match status" value="1"/>
</dbReference>
<dbReference type="SUPFAM" id="SSF53335">
    <property type="entry name" value="S-adenosyl-L-methionine-dependent methyltransferases"/>
    <property type="match status" value="1"/>
</dbReference>
<evidence type="ECO:0000313" key="12">
    <source>
        <dbReference type="EMBL" id="KUN02081.1"/>
    </source>
</evidence>
<evidence type="ECO:0000256" key="3">
    <source>
        <dbReference type="ARBA" id="ARBA00011890"/>
    </source>
</evidence>
<keyword evidence="6" id="KW-0489">Methyltransferase</keyword>
<dbReference type="Proteomes" id="UP000053127">
    <property type="component" value="Unassembled WGS sequence"/>
</dbReference>
<organism evidence="12 13">
    <name type="scientific">Streptomyces yokosukanensis</name>
    <dbReference type="NCBI Taxonomy" id="67386"/>
    <lineage>
        <taxon>Bacteria</taxon>
        <taxon>Bacillati</taxon>
        <taxon>Actinomycetota</taxon>
        <taxon>Actinomycetes</taxon>
        <taxon>Kitasatosporales</taxon>
        <taxon>Streptomycetaceae</taxon>
        <taxon>Streptomyces</taxon>
    </lineage>
</organism>
<keyword evidence="8" id="KW-0949">S-adenosyl-L-methionine</keyword>
<dbReference type="GO" id="GO:0004719">
    <property type="term" value="F:protein-L-isoaspartate (D-aspartate) O-methyltransferase activity"/>
    <property type="evidence" value="ECO:0007669"/>
    <property type="project" value="UniProtKB-EC"/>
</dbReference>
<evidence type="ECO:0000256" key="2">
    <source>
        <dbReference type="ARBA" id="ARBA00005369"/>
    </source>
</evidence>
<evidence type="ECO:0000313" key="13">
    <source>
        <dbReference type="Proteomes" id="UP000053127"/>
    </source>
</evidence>
<dbReference type="Gene3D" id="3.40.50.150">
    <property type="entry name" value="Vaccinia Virus protein VP39"/>
    <property type="match status" value="1"/>
</dbReference>
<evidence type="ECO:0000256" key="5">
    <source>
        <dbReference type="ARBA" id="ARBA00022490"/>
    </source>
</evidence>
<gene>
    <name evidence="12" type="ORF">AQI95_28795</name>
</gene>
<protein>
    <recommendedName>
        <fullName evidence="4">Protein-L-isoaspartate O-methyltransferase</fullName>
        <ecNumber evidence="3">2.1.1.77</ecNumber>
    </recommendedName>
    <alternativeName>
        <fullName evidence="11">L-isoaspartyl protein carboxyl methyltransferase</fullName>
    </alternativeName>
    <alternativeName>
        <fullName evidence="9">Protein L-isoaspartyl methyltransferase</fullName>
    </alternativeName>
    <alternativeName>
        <fullName evidence="10">Protein-beta-aspartate methyltransferase</fullName>
    </alternativeName>
</protein>
<keyword evidence="7" id="KW-0808">Transferase</keyword>
<evidence type="ECO:0000256" key="8">
    <source>
        <dbReference type="ARBA" id="ARBA00022691"/>
    </source>
</evidence>
<evidence type="ECO:0000256" key="1">
    <source>
        <dbReference type="ARBA" id="ARBA00004496"/>
    </source>
</evidence>
<reference evidence="12 13" key="1">
    <citation type="submission" date="2015-10" db="EMBL/GenBank/DDBJ databases">
        <title>Draft genome sequence of Streptomyces yokosukanensis DSM 40224, type strain for the species Streptomyces yokosukanensis.</title>
        <authorList>
            <person name="Ruckert C."/>
            <person name="Winkler A."/>
            <person name="Kalinowski J."/>
            <person name="Kampfer P."/>
            <person name="Glaeser S."/>
        </authorList>
    </citation>
    <scope>NUCLEOTIDE SEQUENCE [LARGE SCALE GENOMIC DNA]</scope>
    <source>
        <strain evidence="12 13">DSM 40224</strain>
    </source>
</reference>
<evidence type="ECO:0000256" key="11">
    <source>
        <dbReference type="ARBA" id="ARBA00031350"/>
    </source>
</evidence>
<evidence type="ECO:0000256" key="7">
    <source>
        <dbReference type="ARBA" id="ARBA00022679"/>
    </source>
</evidence>
<keyword evidence="5" id="KW-0963">Cytoplasm</keyword>
<evidence type="ECO:0000256" key="4">
    <source>
        <dbReference type="ARBA" id="ARBA00013346"/>
    </source>
</evidence>
<dbReference type="PANTHER" id="PTHR11579:SF0">
    <property type="entry name" value="PROTEIN-L-ISOASPARTATE(D-ASPARTATE) O-METHYLTRANSFERASE"/>
    <property type="match status" value="1"/>
</dbReference>
<evidence type="ECO:0000256" key="6">
    <source>
        <dbReference type="ARBA" id="ARBA00022603"/>
    </source>
</evidence>
<evidence type="ECO:0000256" key="10">
    <source>
        <dbReference type="ARBA" id="ARBA00031323"/>
    </source>
</evidence>